<dbReference type="Pfam" id="PF13976">
    <property type="entry name" value="gag_pre-integrs"/>
    <property type="match status" value="1"/>
</dbReference>
<evidence type="ECO:0000256" key="8">
    <source>
        <dbReference type="ARBA" id="ARBA00022759"/>
    </source>
</evidence>
<evidence type="ECO:0000256" key="11">
    <source>
        <dbReference type="ARBA" id="ARBA00022842"/>
    </source>
</evidence>
<dbReference type="PANTHER" id="PTHR42648">
    <property type="entry name" value="TRANSPOSASE, PUTATIVE-RELATED"/>
    <property type="match status" value="1"/>
</dbReference>
<dbReference type="GO" id="GO:0003964">
    <property type="term" value="F:RNA-directed DNA polymerase activity"/>
    <property type="evidence" value="ECO:0007669"/>
    <property type="project" value="UniProtKB-KW"/>
</dbReference>
<evidence type="ECO:0000259" key="19">
    <source>
        <dbReference type="Pfam" id="PF22936"/>
    </source>
</evidence>
<evidence type="ECO:0000256" key="12">
    <source>
        <dbReference type="ARBA" id="ARBA00022908"/>
    </source>
</evidence>
<dbReference type="InterPro" id="IPR054722">
    <property type="entry name" value="PolX-like_BBD"/>
</dbReference>
<name>A0A238FIU3_9BASI</name>
<evidence type="ECO:0000313" key="20">
    <source>
        <dbReference type="EMBL" id="SCV71794.1"/>
    </source>
</evidence>
<keyword evidence="4" id="KW-0548">Nucleotidyltransferase</keyword>
<keyword evidence="5" id="KW-0540">Nuclease</keyword>
<dbReference type="GO" id="GO:0005524">
    <property type="term" value="F:ATP binding"/>
    <property type="evidence" value="ECO:0007669"/>
    <property type="project" value="UniProtKB-KW"/>
</dbReference>
<gene>
    <name evidence="20" type="ORF">BQ2448_4488</name>
</gene>
<keyword evidence="13" id="KW-0695">RNA-directed DNA polymerase</keyword>
<keyword evidence="10" id="KW-0067">ATP-binding</keyword>
<keyword evidence="14" id="KW-0808">Transferase</keyword>
<comment type="function">
    <text evidence="1">The aspartyl protease (PR) mediates the proteolytic cleavages of the Gag and Gag-Pol polyproteins after assembly of the VLP.</text>
</comment>
<evidence type="ECO:0000256" key="5">
    <source>
        <dbReference type="ARBA" id="ARBA00022722"/>
    </source>
</evidence>
<evidence type="ECO:0000256" key="14">
    <source>
        <dbReference type="ARBA" id="ARBA00022932"/>
    </source>
</evidence>
<organism evidence="20 21">
    <name type="scientific">Microbotryum intermedium</name>
    <dbReference type="NCBI Taxonomy" id="269621"/>
    <lineage>
        <taxon>Eukaryota</taxon>
        <taxon>Fungi</taxon>
        <taxon>Dikarya</taxon>
        <taxon>Basidiomycota</taxon>
        <taxon>Pucciniomycotina</taxon>
        <taxon>Microbotryomycetes</taxon>
        <taxon>Microbotryales</taxon>
        <taxon>Microbotryaceae</taxon>
        <taxon>Microbotryum</taxon>
    </lineage>
</organism>
<dbReference type="InterPro" id="IPR036397">
    <property type="entry name" value="RNaseH_sf"/>
</dbReference>
<feature type="compositionally biased region" description="Low complexity" evidence="17">
    <location>
        <begin position="619"/>
        <end position="630"/>
    </location>
</feature>
<proteinExistence type="predicted"/>
<keyword evidence="12" id="KW-0229">DNA integration</keyword>
<dbReference type="GO" id="GO:0008233">
    <property type="term" value="F:peptidase activity"/>
    <property type="evidence" value="ECO:0007669"/>
    <property type="project" value="UniProtKB-KW"/>
</dbReference>
<dbReference type="PANTHER" id="PTHR42648:SF11">
    <property type="entry name" value="TRANSPOSON TY4-P GAG-POL POLYPROTEIN"/>
    <property type="match status" value="1"/>
</dbReference>
<feature type="domain" description="Retrovirus-related Pol polyprotein from transposon TNT 1-94-like beta-barrel" evidence="19">
    <location>
        <begin position="321"/>
        <end position="398"/>
    </location>
</feature>
<dbReference type="GO" id="GO:0046872">
    <property type="term" value="F:metal ion binding"/>
    <property type="evidence" value="ECO:0007669"/>
    <property type="project" value="UniProtKB-KW"/>
</dbReference>
<dbReference type="STRING" id="269621.A0A238FIU3"/>
<dbReference type="OrthoDB" id="2540373at2759"/>
<evidence type="ECO:0000256" key="7">
    <source>
        <dbReference type="ARBA" id="ARBA00022741"/>
    </source>
</evidence>
<dbReference type="Proteomes" id="UP000198372">
    <property type="component" value="Unassembled WGS sequence"/>
</dbReference>
<dbReference type="GO" id="GO:0004519">
    <property type="term" value="F:endonuclease activity"/>
    <property type="evidence" value="ECO:0007669"/>
    <property type="project" value="UniProtKB-KW"/>
</dbReference>
<dbReference type="GO" id="GO:0003887">
    <property type="term" value="F:DNA-directed DNA polymerase activity"/>
    <property type="evidence" value="ECO:0007669"/>
    <property type="project" value="UniProtKB-KW"/>
</dbReference>
<dbReference type="AlphaFoldDB" id="A0A238FIU3"/>
<keyword evidence="3" id="KW-0645">Protease</keyword>
<evidence type="ECO:0000256" key="4">
    <source>
        <dbReference type="ARBA" id="ARBA00022695"/>
    </source>
</evidence>
<feature type="domain" description="GAG-pre-integrase" evidence="18">
    <location>
        <begin position="427"/>
        <end position="499"/>
    </location>
</feature>
<dbReference type="InterPro" id="IPR035179">
    <property type="entry name" value="DUF5314"/>
</dbReference>
<keyword evidence="6" id="KW-0479">Metal-binding</keyword>
<evidence type="ECO:0000256" key="9">
    <source>
        <dbReference type="ARBA" id="ARBA00022801"/>
    </source>
</evidence>
<evidence type="ECO:0000256" key="16">
    <source>
        <dbReference type="ARBA" id="ARBA00023172"/>
    </source>
</evidence>
<dbReference type="GO" id="GO:0006310">
    <property type="term" value="P:DNA recombination"/>
    <property type="evidence" value="ECO:0007669"/>
    <property type="project" value="UniProtKB-KW"/>
</dbReference>
<evidence type="ECO:0000256" key="13">
    <source>
        <dbReference type="ARBA" id="ARBA00022918"/>
    </source>
</evidence>
<dbReference type="EMBL" id="FMSP01000008">
    <property type="protein sequence ID" value="SCV71794.1"/>
    <property type="molecule type" value="Genomic_DNA"/>
</dbReference>
<dbReference type="Pfam" id="PF17241">
    <property type="entry name" value="Retrotran_gag_4"/>
    <property type="match status" value="1"/>
</dbReference>
<keyword evidence="9" id="KW-0378">Hydrolase</keyword>
<evidence type="ECO:0000313" key="21">
    <source>
        <dbReference type="Proteomes" id="UP000198372"/>
    </source>
</evidence>
<evidence type="ECO:0000256" key="1">
    <source>
        <dbReference type="ARBA" id="ARBA00002180"/>
    </source>
</evidence>
<dbReference type="GO" id="GO:0006508">
    <property type="term" value="P:proteolysis"/>
    <property type="evidence" value="ECO:0007669"/>
    <property type="project" value="UniProtKB-KW"/>
</dbReference>
<dbReference type="GO" id="GO:0015074">
    <property type="term" value="P:DNA integration"/>
    <property type="evidence" value="ECO:0007669"/>
    <property type="project" value="UniProtKB-KW"/>
</dbReference>
<keyword evidence="15" id="KW-0917">Virion maturation</keyword>
<accession>A0A238FIU3</accession>
<dbReference type="InterPro" id="IPR012337">
    <property type="entry name" value="RNaseH-like_sf"/>
</dbReference>
<evidence type="ECO:0000256" key="3">
    <source>
        <dbReference type="ARBA" id="ARBA00022670"/>
    </source>
</evidence>
<evidence type="ECO:0000256" key="2">
    <source>
        <dbReference type="ARBA" id="ARBA00022612"/>
    </source>
</evidence>
<feature type="region of interest" description="Disordered" evidence="17">
    <location>
        <begin position="25"/>
        <end position="47"/>
    </location>
</feature>
<keyword evidence="2" id="KW-1188">Viral release from host cell</keyword>
<evidence type="ECO:0000259" key="18">
    <source>
        <dbReference type="Pfam" id="PF13976"/>
    </source>
</evidence>
<keyword evidence="16" id="KW-0233">DNA recombination</keyword>
<dbReference type="Pfam" id="PF22936">
    <property type="entry name" value="Pol_BBD"/>
    <property type="match status" value="1"/>
</dbReference>
<sequence length="641" mass="70046">MSSTPSSDMNDLKTILQQLLQARLSDTRPTSGTSSQDNPTPPRVPAASSVTFEAVNKLKDDTTFARWDRALEMSVPTPVYCYLQTGNFPAEWSHALQASWTDYVRSILFNSLDSSIQILVQSTKTETPHELYIWLKDCFSPWDAQAYAKLIERFWSMPQIPLTSRAEFDQHVDNNIALATAIRLGKVDIKQVLVAARLFNNFNDGLSAWRTTFLQMHEGKDKLPCLEDMIKSMRTEAYNIINKHPSVYMSNSDKPRALATPPGPCPACKTGAVHWIREPSNKPAAQARFALTADNVPDKGPSISFAAASFLSATLDVSSLLLDSAASHHMVNDLSAFVELHKTSSVCIGRVRGALSSQGKGIIELISSTGDRIRLSDVFFVPGCPANLISMFALIKDGIMPSFTLDGQLSLVRGGKCICTGMAKADRLFHLDAHLCMHTALVAACAPKVPLLTLHRRLGHCSLSTLRKLANSDQVKGIEWTYSADDCNDFQCDACMASKAHKLPFPLSESHASLPLGLVHSDLLMFPEPSVSSRRYLITFIDDFSRKAWAFPLLRKSDALAAFQRWKAEVENSSGAKIKTLCSNCENESTLSLPGQPQPACTPAHTSPTDQDLGARHMPSAPATLPTPASGLNPESGDSPA</sequence>
<evidence type="ECO:0000256" key="15">
    <source>
        <dbReference type="ARBA" id="ARBA00023113"/>
    </source>
</evidence>
<protein>
    <submittedName>
        <fullName evidence="20">BQ2448_4488 protein</fullName>
    </submittedName>
</protein>
<feature type="compositionally biased region" description="Polar residues" evidence="17">
    <location>
        <begin position="27"/>
        <end position="38"/>
    </location>
</feature>
<feature type="region of interest" description="Disordered" evidence="17">
    <location>
        <begin position="592"/>
        <end position="641"/>
    </location>
</feature>
<evidence type="ECO:0000256" key="10">
    <source>
        <dbReference type="ARBA" id="ARBA00022840"/>
    </source>
</evidence>
<dbReference type="GO" id="GO:0003676">
    <property type="term" value="F:nucleic acid binding"/>
    <property type="evidence" value="ECO:0007669"/>
    <property type="project" value="InterPro"/>
</dbReference>
<dbReference type="Gene3D" id="3.30.420.10">
    <property type="entry name" value="Ribonuclease H-like superfamily/Ribonuclease H"/>
    <property type="match status" value="1"/>
</dbReference>
<dbReference type="InterPro" id="IPR039537">
    <property type="entry name" value="Retrotran_Ty1/copia-like"/>
</dbReference>
<evidence type="ECO:0000256" key="17">
    <source>
        <dbReference type="SAM" id="MobiDB-lite"/>
    </source>
</evidence>
<evidence type="ECO:0000256" key="6">
    <source>
        <dbReference type="ARBA" id="ARBA00022723"/>
    </source>
</evidence>
<dbReference type="InterPro" id="IPR025724">
    <property type="entry name" value="GAG-pre-integrase_dom"/>
</dbReference>
<keyword evidence="14" id="KW-0239">DNA-directed DNA polymerase</keyword>
<keyword evidence="8" id="KW-0255">Endonuclease</keyword>
<reference evidence="21" key="1">
    <citation type="submission" date="2016-09" db="EMBL/GenBank/DDBJ databases">
        <authorList>
            <person name="Jeantristanb JTB J.-T."/>
            <person name="Ricardo R."/>
        </authorList>
    </citation>
    <scope>NUCLEOTIDE SEQUENCE [LARGE SCALE GENOMIC DNA]</scope>
</reference>
<keyword evidence="7" id="KW-0547">Nucleotide-binding</keyword>
<dbReference type="SUPFAM" id="SSF53098">
    <property type="entry name" value="Ribonuclease H-like"/>
    <property type="match status" value="1"/>
</dbReference>
<keyword evidence="11" id="KW-0460">Magnesium</keyword>
<keyword evidence="21" id="KW-1185">Reference proteome</keyword>